<comment type="similarity">
    <text evidence="4">Belongs to the eIF-3 subunit F family.</text>
</comment>
<dbReference type="GO" id="GO:0033290">
    <property type="term" value="C:eukaryotic 48S preinitiation complex"/>
    <property type="evidence" value="ECO:0007669"/>
    <property type="project" value="UniProtKB-UniRule"/>
</dbReference>
<accession>A0A8H3FLX8</accession>
<dbReference type="Pfam" id="PF01398">
    <property type="entry name" value="JAB"/>
    <property type="match status" value="1"/>
</dbReference>
<evidence type="ECO:0000256" key="4">
    <source>
        <dbReference type="HAMAP-Rule" id="MF_03005"/>
    </source>
</evidence>
<comment type="caution">
    <text evidence="7">The sequence shown here is derived from an EMBL/GenBank/DDBJ whole genome shotgun (WGS) entry which is preliminary data.</text>
</comment>
<dbReference type="GO" id="GO:0016282">
    <property type="term" value="C:eukaryotic 43S preinitiation complex"/>
    <property type="evidence" value="ECO:0007669"/>
    <property type="project" value="UniProtKB-UniRule"/>
</dbReference>
<evidence type="ECO:0000313" key="7">
    <source>
        <dbReference type="EMBL" id="CAF9927016.1"/>
    </source>
</evidence>
<proteinExistence type="inferred from homology"/>
<dbReference type="GO" id="GO:0071541">
    <property type="term" value="C:eukaryotic translation initiation factor 3 complex, eIF3m"/>
    <property type="evidence" value="ECO:0007669"/>
    <property type="project" value="TreeGrafter"/>
</dbReference>
<evidence type="ECO:0000259" key="6">
    <source>
        <dbReference type="PROSITE" id="PS50249"/>
    </source>
</evidence>
<reference evidence="7" key="1">
    <citation type="submission" date="2021-03" db="EMBL/GenBank/DDBJ databases">
        <authorList>
            <person name="Tagirdzhanova G."/>
        </authorList>
    </citation>
    <scope>NUCLEOTIDE SEQUENCE</scope>
</reference>
<gene>
    <name evidence="7" type="ORF">GOMPHAMPRED_004293</name>
</gene>
<keyword evidence="8" id="KW-1185">Reference proteome</keyword>
<dbReference type="AlphaFoldDB" id="A0A8H3FLX8"/>
<comment type="subcellular location">
    <subcellularLocation>
        <location evidence="4">Cytoplasm</location>
    </subcellularLocation>
</comment>
<dbReference type="PANTHER" id="PTHR10540">
    <property type="entry name" value="EUKARYOTIC TRANSLATION INITIATION FACTOR 3 SUBUNIT F-RELATED"/>
    <property type="match status" value="1"/>
</dbReference>
<dbReference type="Proteomes" id="UP000664169">
    <property type="component" value="Unassembled WGS sequence"/>
</dbReference>
<evidence type="ECO:0000256" key="3">
    <source>
        <dbReference type="ARBA" id="ARBA00022917"/>
    </source>
</evidence>
<dbReference type="SMART" id="SM00232">
    <property type="entry name" value="JAB_MPN"/>
    <property type="match status" value="1"/>
</dbReference>
<name>A0A8H3FLX8_9LECA</name>
<dbReference type="InterPro" id="IPR027531">
    <property type="entry name" value="eIF3f"/>
</dbReference>
<dbReference type="GO" id="GO:0001732">
    <property type="term" value="P:formation of cytoplasmic translation initiation complex"/>
    <property type="evidence" value="ECO:0007669"/>
    <property type="project" value="UniProtKB-UniRule"/>
</dbReference>
<keyword evidence="1 4" id="KW-0963">Cytoplasm</keyword>
<dbReference type="OrthoDB" id="25498at2759"/>
<evidence type="ECO:0000256" key="2">
    <source>
        <dbReference type="ARBA" id="ARBA00022540"/>
    </source>
</evidence>
<keyword evidence="2 4" id="KW-0396">Initiation factor</keyword>
<dbReference type="GO" id="GO:0008237">
    <property type="term" value="F:metallopeptidase activity"/>
    <property type="evidence" value="ECO:0007669"/>
    <property type="project" value="InterPro"/>
</dbReference>
<evidence type="ECO:0000256" key="5">
    <source>
        <dbReference type="SAM" id="MobiDB-lite"/>
    </source>
</evidence>
<dbReference type="GO" id="GO:0003743">
    <property type="term" value="F:translation initiation factor activity"/>
    <property type="evidence" value="ECO:0007669"/>
    <property type="project" value="UniProtKB-UniRule"/>
</dbReference>
<organism evidence="7 8">
    <name type="scientific">Gomphillus americanus</name>
    <dbReference type="NCBI Taxonomy" id="1940652"/>
    <lineage>
        <taxon>Eukaryota</taxon>
        <taxon>Fungi</taxon>
        <taxon>Dikarya</taxon>
        <taxon>Ascomycota</taxon>
        <taxon>Pezizomycotina</taxon>
        <taxon>Lecanoromycetes</taxon>
        <taxon>OSLEUM clade</taxon>
        <taxon>Ostropomycetidae</taxon>
        <taxon>Ostropales</taxon>
        <taxon>Graphidaceae</taxon>
        <taxon>Gomphilloideae</taxon>
        <taxon>Gomphillus</taxon>
    </lineage>
</organism>
<dbReference type="InterPro" id="IPR000555">
    <property type="entry name" value="JAMM/MPN+_dom"/>
</dbReference>
<dbReference type="HAMAP" id="MF_03005">
    <property type="entry name" value="eIF3f"/>
    <property type="match status" value="1"/>
</dbReference>
<dbReference type="FunFam" id="3.40.140.10:FF:000019">
    <property type="entry name" value="Eukaryotic translation initiation factor 3 subunit F"/>
    <property type="match status" value="1"/>
</dbReference>
<sequence>MTDTGSFLHLARPLGPSAPGVQPFTAPLKVIIQPQAIFSILDHSLRRQPDQERVIGTLLGTRSEDGSEVEVRNSFAVGHTETQDQVEVDMEYQKSMLNLQLKANPREILIGWYATSAELNTFSALIQNFYGGQGDGTWPHPAVHLTISTEAGKEVEARTYISAPVGVTAERAADSAAFIPVPCEIRYGEAEKSGLEVISSAKDREDRSTGLPTDIESLEHAIEEVLGMLERVSKYVEAVIDEETPPNTALGQFLLNALALAPKVNAEDIERDFNNHIQDVLVVSYLANSIRTQIDLSNRLATAALTLGSSGEGIEQTNGTKEGTGRSGGGQRGGRGGRNNREQEPREP</sequence>
<keyword evidence="3 4" id="KW-0648">Protein biosynthesis</keyword>
<dbReference type="Pfam" id="PF13012">
    <property type="entry name" value="MitMem_reg"/>
    <property type="match status" value="1"/>
</dbReference>
<evidence type="ECO:0000256" key="1">
    <source>
        <dbReference type="ARBA" id="ARBA00022490"/>
    </source>
</evidence>
<comment type="subunit">
    <text evidence="4">Component of the eukaryotic translation initiation factor 3 (eIF-3) complex.</text>
</comment>
<dbReference type="EMBL" id="CAJPDQ010000026">
    <property type="protein sequence ID" value="CAF9927016.1"/>
    <property type="molecule type" value="Genomic_DNA"/>
</dbReference>
<dbReference type="PANTHER" id="PTHR10540:SF6">
    <property type="entry name" value="EUKARYOTIC TRANSLATION INITIATION FACTOR 3 SUBUNIT F"/>
    <property type="match status" value="1"/>
</dbReference>
<dbReference type="CDD" id="cd08064">
    <property type="entry name" value="MPN_eIF3f"/>
    <property type="match status" value="1"/>
</dbReference>
<protein>
    <recommendedName>
        <fullName evidence="4">Eukaryotic translation initiation factor 3 subunit F</fullName>
        <shortName evidence="4">eIF3f</shortName>
    </recommendedName>
</protein>
<dbReference type="Gene3D" id="3.40.140.10">
    <property type="entry name" value="Cytidine Deaminase, domain 2"/>
    <property type="match status" value="1"/>
</dbReference>
<dbReference type="GO" id="GO:0031369">
    <property type="term" value="F:translation initiation factor binding"/>
    <property type="evidence" value="ECO:0007669"/>
    <property type="project" value="InterPro"/>
</dbReference>
<feature type="compositionally biased region" description="Basic and acidic residues" evidence="5">
    <location>
        <begin position="339"/>
        <end position="348"/>
    </location>
</feature>
<comment type="function">
    <text evidence="4">Component of the eukaryotic translation initiation factor 3 (eIF-3) complex, which is involved in protein synthesis of a specialized repertoire of mRNAs and, together with other initiation factors, stimulates binding of mRNA and methionyl-tRNAi to the 40S ribosome. The eIF-3 complex specifically targets and initiates translation of a subset of mRNAs involved in cell proliferation.</text>
</comment>
<dbReference type="InterPro" id="IPR037518">
    <property type="entry name" value="MPN"/>
</dbReference>
<dbReference type="InterPro" id="IPR024969">
    <property type="entry name" value="EIF3F/CSN6-like_C"/>
</dbReference>
<dbReference type="PROSITE" id="PS50249">
    <property type="entry name" value="MPN"/>
    <property type="match status" value="1"/>
</dbReference>
<evidence type="ECO:0000313" key="8">
    <source>
        <dbReference type="Proteomes" id="UP000664169"/>
    </source>
</evidence>
<feature type="compositionally biased region" description="Gly residues" evidence="5">
    <location>
        <begin position="325"/>
        <end position="337"/>
    </location>
</feature>
<feature type="domain" description="MPN" evidence="6">
    <location>
        <begin position="30"/>
        <end position="166"/>
    </location>
</feature>
<feature type="region of interest" description="Disordered" evidence="5">
    <location>
        <begin position="310"/>
        <end position="348"/>
    </location>
</feature>